<dbReference type="InterPro" id="IPR036291">
    <property type="entry name" value="NAD(P)-bd_dom_sf"/>
</dbReference>
<evidence type="ECO:0000256" key="5">
    <source>
        <dbReference type="ARBA" id="ARBA00019465"/>
    </source>
</evidence>
<evidence type="ECO:0000256" key="11">
    <source>
        <dbReference type="RuleBase" id="RU362068"/>
    </source>
</evidence>
<evidence type="ECO:0000259" key="12">
    <source>
        <dbReference type="Pfam" id="PF02558"/>
    </source>
</evidence>
<evidence type="ECO:0000256" key="2">
    <source>
        <dbReference type="ARBA" id="ARBA00004994"/>
    </source>
</evidence>
<comment type="catalytic activity">
    <reaction evidence="10 11">
        <text>(R)-pantoate + NADP(+) = 2-dehydropantoate + NADPH + H(+)</text>
        <dbReference type="Rhea" id="RHEA:16233"/>
        <dbReference type="ChEBI" id="CHEBI:11561"/>
        <dbReference type="ChEBI" id="CHEBI:15378"/>
        <dbReference type="ChEBI" id="CHEBI:15980"/>
        <dbReference type="ChEBI" id="CHEBI:57783"/>
        <dbReference type="ChEBI" id="CHEBI:58349"/>
        <dbReference type="EC" id="1.1.1.169"/>
    </reaction>
</comment>
<evidence type="ECO:0000313" key="15">
    <source>
        <dbReference type="Proteomes" id="UP001493487"/>
    </source>
</evidence>
<dbReference type="EMBL" id="JASKHM010000014">
    <property type="protein sequence ID" value="MEQ4485131.1"/>
    <property type="molecule type" value="Genomic_DNA"/>
</dbReference>
<dbReference type="SUPFAM" id="SSF48179">
    <property type="entry name" value="6-phosphogluconate dehydrogenase C-terminal domain-like"/>
    <property type="match status" value="1"/>
</dbReference>
<dbReference type="PANTHER" id="PTHR43765:SF2">
    <property type="entry name" value="2-DEHYDROPANTOATE 2-REDUCTASE"/>
    <property type="match status" value="1"/>
</dbReference>
<keyword evidence="7 11" id="KW-0521">NADP</keyword>
<dbReference type="SUPFAM" id="SSF51735">
    <property type="entry name" value="NAD(P)-binding Rossmann-fold domains"/>
    <property type="match status" value="1"/>
</dbReference>
<dbReference type="PANTHER" id="PTHR43765">
    <property type="entry name" value="2-DEHYDROPANTOATE 2-REDUCTASE-RELATED"/>
    <property type="match status" value="1"/>
</dbReference>
<keyword evidence="6 11" id="KW-0566">Pantothenate biosynthesis</keyword>
<evidence type="ECO:0000256" key="6">
    <source>
        <dbReference type="ARBA" id="ARBA00022655"/>
    </source>
</evidence>
<evidence type="ECO:0000256" key="7">
    <source>
        <dbReference type="ARBA" id="ARBA00022857"/>
    </source>
</evidence>
<dbReference type="InterPro" id="IPR008927">
    <property type="entry name" value="6-PGluconate_DH-like_C_sf"/>
</dbReference>
<comment type="function">
    <text evidence="1 11">Catalyzes the NADPH-dependent reduction of ketopantoate into pantoic acid.</text>
</comment>
<evidence type="ECO:0000256" key="8">
    <source>
        <dbReference type="ARBA" id="ARBA00023002"/>
    </source>
</evidence>
<dbReference type="InterPro" id="IPR013328">
    <property type="entry name" value="6PGD_dom2"/>
</dbReference>
<comment type="similarity">
    <text evidence="3 11">Belongs to the ketopantoate reductase family.</text>
</comment>
<dbReference type="EC" id="1.1.1.169" evidence="4 11"/>
<evidence type="ECO:0000259" key="13">
    <source>
        <dbReference type="Pfam" id="PF08546"/>
    </source>
</evidence>
<organism evidence="14 15">
    <name type="scientific">Cohnella silvisoli</name>
    <dbReference type="NCBI Taxonomy" id="2873699"/>
    <lineage>
        <taxon>Bacteria</taxon>
        <taxon>Bacillati</taxon>
        <taxon>Bacillota</taxon>
        <taxon>Bacilli</taxon>
        <taxon>Bacillales</taxon>
        <taxon>Paenibacillaceae</taxon>
        <taxon>Cohnella</taxon>
    </lineage>
</organism>
<dbReference type="Pfam" id="PF02558">
    <property type="entry name" value="ApbA"/>
    <property type="match status" value="1"/>
</dbReference>
<dbReference type="InterPro" id="IPR003710">
    <property type="entry name" value="ApbA"/>
</dbReference>
<evidence type="ECO:0000256" key="1">
    <source>
        <dbReference type="ARBA" id="ARBA00002919"/>
    </source>
</evidence>
<evidence type="ECO:0000256" key="10">
    <source>
        <dbReference type="ARBA" id="ARBA00048793"/>
    </source>
</evidence>
<dbReference type="Gene3D" id="3.40.50.720">
    <property type="entry name" value="NAD(P)-binding Rossmann-like Domain"/>
    <property type="match status" value="1"/>
</dbReference>
<sequence>MFMDKIAVLGGGSLGMLLAGKLTASGCDCVLWTRTRSQASLLNGNGLKLEDQSGDRLIKVKAVPFEDASAGEHGFVLVAVKQTALVPELQGKLAATIPVGGTLVLFQNGIGHFELLQRVLPGRKLIMAVTTEGALRIDSTTVRHTGRGETRIGDGHPEGIAELADTGNEPFSDELLHLERLLKQAGFSVYLSKQLGDAILRKLLINAVINPLTAILRIRNGQLTESSARLELMRSLFQETFEIVKDYGVGEETELWNAILQVCSATRDNESSMLQDVSAHKETEIEFINGVICRLAKEQGKEAPWNEAVMALVKAAH</sequence>
<feature type="domain" description="Ketopantoate reductase N-terminal" evidence="12">
    <location>
        <begin position="6"/>
        <end position="154"/>
    </location>
</feature>
<dbReference type="RefSeq" id="WP_232187433.1">
    <property type="nucleotide sequence ID" value="NZ_JAIOAP010000012.1"/>
</dbReference>
<evidence type="ECO:0000256" key="3">
    <source>
        <dbReference type="ARBA" id="ARBA00007870"/>
    </source>
</evidence>
<comment type="pathway">
    <text evidence="2 11">Cofactor biosynthesis; (R)-pantothenate biosynthesis; (R)-pantoate from 3-methyl-2-oxobutanoate: step 2/2.</text>
</comment>
<dbReference type="GO" id="GO:0008677">
    <property type="term" value="F:2-dehydropantoate 2-reductase activity"/>
    <property type="evidence" value="ECO:0007669"/>
    <property type="project" value="UniProtKB-EC"/>
</dbReference>
<evidence type="ECO:0000256" key="9">
    <source>
        <dbReference type="ARBA" id="ARBA00032024"/>
    </source>
</evidence>
<dbReference type="Gene3D" id="1.10.1040.10">
    <property type="entry name" value="N-(1-d-carboxylethyl)-l-norvaline Dehydrogenase, domain 2"/>
    <property type="match status" value="1"/>
</dbReference>
<dbReference type="InterPro" id="IPR013332">
    <property type="entry name" value="KPR_N"/>
</dbReference>
<keyword evidence="8 11" id="KW-0560">Oxidoreductase</keyword>
<dbReference type="Pfam" id="PF08546">
    <property type="entry name" value="ApbA_C"/>
    <property type="match status" value="1"/>
</dbReference>
<dbReference type="InterPro" id="IPR050838">
    <property type="entry name" value="Ketopantoate_reductase"/>
</dbReference>
<dbReference type="InterPro" id="IPR013752">
    <property type="entry name" value="KPA_reductase"/>
</dbReference>
<accession>A0ABV1KYR4</accession>
<name>A0ABV1KYR4_9BACL</name>
<dbReference type="Proteomes" id="UP001493487">
    <property type="component" value="Unassembled WGS sequence"/>
</dbReference>
<proteinExistence type="inferred from homology"/>
<comment type="caution">
    <text evidence="14">The sequence shown here is derived from an EMBL/GenBank/DDBJ whole genome shotgun (WGS) entry which is preliminary data.</text>
</comment>
<evidence type="ECO:0000256" key="4">
    <source>
        <dbReference type="ARBA" id="ARBA00013014"/>
    </source>
</evidence>
<protein>
    <recommendedName>
        <fullName evidence="5 11">2-dehydropantoate 2-reductase</fullName>
        <ecNumber evidence="4 11">1.1.1.169</ecNumber>
    </recommendedName>
    <alternativeName>
        <fullName evidence="9 11">Ketopantoate reductase</fullName>
    </alternativeName>
</protein>
<keyword evidence="15" id="KW-1185">Reference proteome</keyword>
<reference evidence="14 15" key="1">
    <citation type="journal article" date="2023" name="Genome Announc.">
        <title>Pan-Genome Analyses of the Genus Cohnella and Proposal of the Novel Species Cohnella silvisoli sp. nov., Isolated from Forest Soil.</title>
        <authorList>
            <person name="Wang C."/>
            <person name="Mao L."/>
            <person name="Bao G."/>
            <person name="Zhu H."/>
        </authorList>
    </citation>
    <scope>NUCLEOTIDE SEQUENCE [LARGE SCALE GENOMIC DNA]</scope>
    <source>
        <strain evidence="14 15">NL03-T5-1</strain>
    </source>
</reference>
<evidence type="ECO:0000313" key="14">
    <source>
        <dbReference type="EMBL" id="MEQ4485131.1"/>
    </source>
</evidence>
<feature type="domain" description="Ketopantoate reductase C-terminal" evidence="13">
    <location>
        <begin position="198"/>
        <end position="315"/>
    </location>
</feature>
<gene>
    <name evidence="14" type="ORF">QJS35_22335</name>
</gene>
<dbReference type="NCBIfam" id="TIGR00745">
    <property type="entry name" value="apbA_panE"/>
    <property type="match status" value="1"/>
</dbReference>